<evidence type="ECO:0000256" key="3">
    <source>
        <dbReference type="ARBA" id="ARBA00005712"/>
    </source>
</evidence>
<keyword evidence="7 10" id="KW-0472">Membrane</keyword>
<sequence>MAEGFKIDIVSPERLVVSATAQAVTVPGSEGYLTVMAQHSPLMTTLKPGFITVTELSGTSHRFFVTGGFADVTPASLTILAEDARPAAEFDRAEIEARIAEAQAAANAAPPESRNALQAIADDWRNLLLDASVNTSVAH</sequence>
<dbReference type="InterPro" id="IPR001469">
    <property type="entry name" value="ATP_synth_F1_dsu/esu"/>
</dbReference>
<feature type="domain" description="ATP synthase F1 complex delta/epsilon subunit N-terminal" evidence="12">
    <location>
        <begin position="5"/>
        <end position="84"/>
    </location>
</feature>
<dbReference type="Proteomes" id="UP000183447">
    <property type="component" value="Unassembled WGS sequence"/>
</dbReference>
<evidence type="ECO:0000256" key="11">
    <source>
        <dbReference type="RuleBase" id="RU003656"/>
    </source>
</evidence>
<proteinExistence type="inferred from homology"/>
<evidence type="ECO:0000256" key="6">
    <source>
        <dbReference type="ARBA" id="ARBA00023065"/>
    </source>
</evidence>
<evidence type="ECO:0000259" key="12">
    <source>
        <dbReference type="Pfam" id="PF02823"/>
    </source>
</evidence>
<evidence type="ECO:0000256" key="2">
    <source>
        <dbReference type="ARBA" id="ARBA00004184"/>
    </source>
</evidence>
<dbReference type="GO" id="GO:0012505">
    <property type="term" value="C:endomembrane system"/>
    <property type="evidence" value="ECO:0007669"/>
    <property type="project" value="UniProtKB-SubCell"/>
</dbReference>
<dbReference type="GO" id="GO:0005886">
    <property type="term" value="C:plasma membrane"/>
    <property type="evidence" value="ECO:0007669"/>
    <property type="project" value="UniProtKB-SubCell"/>
</dbReference>
<dbReference type="GO" id="GO:0045259">
    <property type="term" value="C:proton-transporting ATP synthase complex"/>
    <property type="evidence" value="ECO:0007669"/>
    <property type="project" value="UniProtKB-KW"/>
</dbReference>
<dbReference type="PANTHER" id="PTHR13822:SF10">
    <property type="entry name" value="ATP SYNTHASE EPSILON CHAIN, CHLOROPLASTIC"/>
    <property type="match status" value="1"/>
</dbReference>
<dbReference type="EMBL" id="FPKU01000002">
    <property type="protein sequence ID" value="SFZ85357.1"/>
    <property type="molecule type" value="Genomic_DNA"/>
</dbReference>
<comment type="similarity">
    <text evidence="3 10 11">Belongs to the ATPase epsilon chain family.</text>
</comment>
<name>A0A1K2HZ58_9HYPH</name>
<dbReference type="GO" id="GO:0046933">
    <property type="term" value="F:proton-transporting ATP synthase activity, rotational mechanism"/>
    <property type="evidence" value="ECO:0007669"/>
    <property type="project" value="UniProtKB-UniRule"/>
</dbReference>
<evidence type="ECO:0000256" key="4">
    <source>
        <dbReference type="ARBA" id="ARBA00022448"/>
    </source>
</evidence>
<keyword evidence="4 10" id="KW-0813">Transport</keyword>
<keyword evidence="5 10" id="KW-0375">Hydrogen ion transport</keyword>
<dbReference type="RefSeq" id="WP_072344719.1">
    <property type="nucleotide sequence ID" value="NZ_FPKU01000002.1"/>
</dbReference>
<evidence type="ECO:0000256" key="8">
    <source>
        <dbReference type="ARBA" id="ARBA00023196"/>
    </source>
</evidence>
<keyword evidence="14" id="KW-1185">Reference proteome</keyword>
<dbReference type="Gene3D" id="2.60.15.10">
    <property type="entry name" value="F0F1 ATP synthase delta/epsilon subunit, N-terminal"/>
    <property type="match status" value="1"/>
</dbReference>
<evidence type="ECO:0000313" key="13">
    <source>
        <dbReference type="EMBL" id="SFZ85357.1"/>
    </source>
</evidence>
<keyword evidence="8 10" id="KW-0139">CF(1)</keyword>
<keyword evidence="9 10" id="KW-0066">ATP synthesis</keyword>
<dbReference type="InterPro" id="IPR020546">
    <property type="entry name" value="ATP_synth_F1_dsu/esu_N"/>
</dbReference>
<comment type="subunit">
    <text evidence="10 11">F-type ATPases have 2 components, CF(1) - the catalytic core - and CF(0) - the membrane proton channel. CF(1) has five subunits: alpha(3), beta(3), gamma(1), delta(1), epsilon(1). CF(0) has three main subunits: a, b and c.</text>
</comment>
<evidence type="ECO:0000256" key="10">
    <source>
        <dbReference type="HAMAP-Rule" id="MF_00530"/>
    </source>
</evidence>
<dbReference type="PANTHER" id="PTHR13822">
    <property type="entry name" value="ATP SYNTHASE DELTA/EPSILON CHAIN"/>
    <property type="match status" value="1"/>
</dbReference>
<keyword evidence="6 10" id="KW-0406">Ion transport</keyword>
<evidence type="ECO:0000256" key="9">
    <source>
        <dbReference type="ARBA" id="ARBA00023310"/>
    </source>
</evidence>
<evidence type="ECO:0000256" key="7">
    <source>
        <dbReference type="ARBA" id="ARBA00023136"/>
    </source>
</evidence>
<dbReference type="AlphaFoldDB" id="A0A1K2HZ58"/>
<comment type="function">
    <text evidence="1 10">Produces ATP from ADP in the presence of a proton gradient across the membrane.</text>
</comment>
<dbReference type="OrthoDB" id="9799969at2"/>
<dbReference type="NCBIfam" id="TIGR01216">
    <property type="entry name" value="ATP_synt_epsi"/>
    <property type="match status" value="1"/>
</dbReference>
<dbReference type="STRING" id="665118.SAMN02983003_2528"/>
<evidence type="ECO:0000256" key="1">
    <source>
        <dbReference type="ARBA" id="ARBA00003543"/>
    </source>
</evidence>
<dbReference type="GO" id="GO:0005524">
    <property type="term" value="F:ATP binding"/>
    <property type="evidence" value="ECO:0007669"/>
    <property type="project" value="UniProtKB-UniRule"/>
</dbReference>
<dbReference type="CDD" id="cd12152">
    <property type="entry name" value="F1-ATPase_delta"/>
    <property type="match status" value="1"/>
</dbReference>
<organism evidence="13 14">
    <name type="scientific">Devosia enhydra</name>
    <dbReference type="NCBI Taxonomy" id="665118"/>
    <lineage>
        <taxon>Bacteria</taxon>
        <taxon>Pseudomonadati</taxon>
        <taxon>Pseudomonadota</taxon>
        <taxon>Alphaproteobacteria</taxon>
        <taxon>Hyphomicrobiales</taxon>
        <taxon>Devosiaceae</taxon>
        <taxon>Devosia</taxon>
    </lineage>
</organism>
<reference evidence="13 14" key="1">
    <citation type="submission" date="2016-11" db="EMBL/GenBank/DDBJ databases">
        <authorList>
            <person name="Jaros S."/>
            <person name="Januszkiewicz K."/>
            <person name="Wedrychowicz H."/>
        </authorList>
    </citation>
    <scope>NUCLEOTIDE SEQUENCE [LARGE SCALE GENOMIC DNA]</scope>
    <source>
        <strain evidence="13 14">ATCC 23634</strain>
    </source>
</reference>
<gene>
    <name evidence="10" type="primary">atpC</name>
    <name evidence="13" type="ORF">SAMN02983003_2528</name>
</gene>
<dbReference type="SUPFAM" id="SSF51344">
    <property type="entry name" value="Epsilon subunit of F1F0-ATP synthase N-terminal domain"/>
    <property type="match status" value="1"/>
</dbReference>
<accession>A0A1K2HZ58</accession>
<dbReference type="Pfam" id="PF02823">
    <property type="entry name" value="ATP-synt_DE_N"/>
    <property type="match status" value="1"/>
</dbReference>
<dbReference type="InterPro" id="IPR036771">
    <property type="entry name" value="ATPsynth_dsu/esu_N"/>
</dbReference>
<comment type="subcellular location">
    <subcellularLocation>
        <location evidence="10">Cell membrane</location>
        <topology evidence="10">Peripheral membrane protein</topology>
    </subcellularLocation>
    <subcellularLocation>
        <location evidence="2">Endomembrane system</location>
        <topology evidence="2">Peripheral membrane protein</topology>
    </subcellularLocation>
</comment>
<evidence type="ECO:0000313" key="14">
    <source>
        <dbReference type="Proteomes" id="UP000183447"/>
    </source>
</evidence>
<evidence type="ECO:0000256" key="5">
    <source>
        <dbReference type="ARBA" id="ARBA00022781"/>
    </source>
</evidence>
<keyword evidence="10" id="KW-1003">Cell membrane</keyword>
<protein>
    <recommendedName>
        <fullName evidence="10">ATP synthase epsilon chain</fullName>
    </recommendedName>
    <alternativeName>
        <fullName evidence="10">ATP synthase F1 sector epsilon subunit</fullName>
    </alternativeName>
    <alternativeName>
        <fullName evidence="10">F-ATPase epsilon subunit</fullName>
    </alternativeName>
</protein>
<dbReference type="NCBIfam" id="NF001851">
    <property type="entry name" value="PRK00571.2-4"/>
    <property type="match status" value="1"/>
</dbReference>
<dbReference type="HAMAP" id="MF_00530">
    <property type="entry name" value="ATP_synth_epsil_bac"/>
    <property type="match status" value="1"/>
</dbReference>